<feature type="chain" id="PRO_5021912371" evidence="2">
    <location>
        <begin position="25"/>
        <end position="448"/>
    </location>
</feature>
<protein>
    <submittedName>
        <fullName evidence="3">Beta-propeller repeat protein</fullName>
    </submittedName>
</protein>
<evidence type="ECO:0000313" key="3">
    <source>
        <dbReference type="EMBL" id="QDU91319.1"/>
    </source>
</evidence>
<keyword evidence="1" id="KW-0472">Membrane</keyword>
<keyword evidence="4" id="KW-1185">Reference proteome</keyword>
<evidence type="ECO:0000256" key="1">
    <source>
        <dbReference type="SAM" id="Phobius"/>
    </source>
</evidence>
<evidence type="ECO:0000313" key="4">
    <source>
        <dbReference type="Proteomes" id="UP000317429"/>
    </source>
</evidence>
<dbReference type="Pfam" id="PF06739">
    <property type="entry name" value="SBBP"/>
    <property type="match status" value="4"/>
</dbReference>
<reference evidence="3 4" key="1">
    <citation type="submission" date="2019-02" db="EMBL/GenBank/DDBJ databases">
        <title>Deep-cultivation of Planctomycetes and their phenomic and genomic characterization uncovers novel biology.</title>
        <authorList>
            <person name="Wiegand S."/>
            <person name="Jogler M."/>
            <person name="Boedeker C."/>
            <person name="Pinto D."/>
            <person name="Vollmers J."/>
            <person name="Rivas-Marin E."/>
            <person name="Kohn T."/>
            <person name="Peeters S.H."/>
            <person name="Heuer A."/>
            <person name="Rast P."/>
            <person name="Oberbeckmann S."/>
            <person name="Bunk B."/>
            <person name="Jeske O."/>
            <person name="Meyerdierks A."/>
            <person name="Storesund J.E."/>
            <person name="Kallscheuer N."/>
            <person name="Luecker S."/>
            <person name="Lage O.M."/>
            <person name="Pohl T."/>
            <person name="Merkel B.J."/>
            <person name="Hornburger P."/>
            <person name="Mueller R.-W."/>
            <person name="Bruemmer F."/>
            <person name="Labrenz M."/>
            <person name="Spormann A.M."/>
            <person name="Op den Camp H."/>
            <person name="Overmann J."/>
            <person name="Amann R."/>
            <person name="Jetten M.S.M."/>
            <person name="Mascher T."/>
            <person name="Medema M.H."/>
            <person name="Devos D.P."/>
            <person name="Kaster A.-K."/>
            <person name="Ovreas L."/>
            <person name="Rohde M."/>
            <person name="Galperin M.Y."/>
            <person name="Jogler C."/>
        </authorList>
    </citation>
    <scope>NUCLEOTIDE SEQUENCE [LARGE SCALE GENOMIC DNA]</scope>
    <source>
        <strain evidence="3 4">Pla175</strain>
    </source>
</reference>
<dbReference type="Proteomes" id="UP000317429">
    <property type="component" value="Chromosome"/>
</dbReference>
<dbReference type="SUPFAM" id="SSF50998">
    <property type="entry name" value="Quinoprotein alcohol dehydrogenase-like"/>
    <property type="match status" value="1"/>
</dbReference>
<dbReference type="KEGG" id="pnd:Pla175_47400"/>
<keyword evidence="1" id="KW-0812">Transmembrane</keyword>
<dbReference type="InterPro" id="IPR010620">
    <property type="entry name" value="SBBP_repeat"/>
</dbReference>
<sequence precursor="true">MRASRAVSFVLSSVTLQTCFVAQAQTLAWAKQFDQNEGGKVYSVAADSHGTVVIAGQTFGNLQGTHAGNGDAFIIKYHEDGDLLWRRQLGTPDTDVASALAIDENGDIFVSGYTFGDLFDESRGDYDAFVVKYAADGTPIWATQFGDSQRDFVDAIALDRLGRVYAAGRIEGISGSNVAASVHGLSSNGDLTWTATAATPVEAIAFGVATGEDGVFITGRTRGDLGGVNAGSSDIFLQKYSFAGKLQWSHLLGTPGNDEARSIATDGRGNAYVAGYSSGQLGGGNAGGSDAFLAKFSADGDLVWTSTWGTPSPDFAYSVSADQYGNLYVAGFTHGDIEASNAGFADVFVAKYSTDGDVVWRRQFGSAQWEEGLTVSGDGKGSVYVAGWTGGELFAPNSRRMLHGFLLKLTDHAFVPEPASLGTAAVTLLSGVFCLYFRDAKRCQEPFR</sequence>
<dbReference type="RefSeq" id="WP_197527096.1">
    <property type="nucleotide sequence ID" value="NZ_CP036291.1"/>
</dbReference>
<evidence type="ECO:0000256" key="2">
    <source>
        <dbReference type="SAM" id="SignalP"/>
    </source>
</evidence>
<dbReference type="AlphaFoldDB" id="A0A518DIL0"/>
<keyword evidence="2" id="KW-0732">Signal</keyword>
<dbReference type="InterPro" id="IPR052918">
    <property type="entry name" value="Motility_Chemotaxis_Reg"/>
</dbReference>
<name>A0A518DIL0_9BACT</name>
<dbReference type="PANTHER" id="PTHR35580:SF1">
    <property type="entry name" value="PHYTASE-LIKE DOMAIN-CONTAINING PROTEIN"/>
    <property type="match status" value="1"/>
</dbReference>
<dbReference type="InterPro" id="IPR011047">
    <property type="entry name" value="Quinoprotein_ADH-like_sf"/>
</dbReference>
<organism evidence="3 4">
    <name type="scientific">Pirellulimonas nuda</name>
    <dbReference type="NCBI Taxonomy" id="2528009"/>
    <lineage>
        <taxon>Bacteria</taxon>
        <taxon>Pseudomonadati</taxon>
        <taxon>Planctomycetota</taxon>
        <taxon>Planctomycetia</taxon>
        <taxon>Pirellulales</taxon>
        <taxon>Lacipirellulaceae</taxon>
        <taxon>Pirellulimonas</taxon>
    </lineage>
</organism>
<feature type="signal peptide" evidence="2">
    <location>
        <begin position="1"/>
        <end position="24"/>
    </location>
</feature>
<dbReference type="PANTHER" id="PTHR35580">
    <property type="entry name" value="CELL SURFACE GLYCOPROTEIN (S-LAYER PROTEIN)-LIKE PROTEIN"/>
    <property type="match status" value="1"/>
</dbReference>
<gene>
    <name evidence="3" type="ORF">Pla175_47400</name>
</gene>
<proteinExistence type="predicted"/>
<dbReference type="EMBL" id="CP036291">
    <property type="protein sequence ID" value="QDU91319.1"/>
    <property type="molecule type" value="Genomic_DNA"/>
</dbReference>
<accession>A0A518DIL0</accession>
<keyword evidence="1" id="KW-1133">Transmembrane helix</keyword>
<feature type="transmembrane region" description="Helical" evidence="1">
    <location>
        <begin position="419"/>
        <end position="438"/>
    </location>
</feature>
<dbReference type="Gene3D" id="2.80.10.50">
    <property type="match status" value="2"/>
</dbReference>